<evidence type="ECO:0000256" key="6">
    <source>
        <dbReference type="ARBA" id="ARBA00023155"/>
    </source>
</evidence>
<dbReference type="EMBL" id="CAJNOC010003806">
    <property type="protein sequence ID" value="CAF0998456.1"/>
    <property type="molecule type" value="Genomic_DNA"/>
</dbReference>
<dbReference type="Pfam" id="PF16878">
    <property type="entry name" value="SIX1_SD"/>
    <property type="match status" value="1"/>
</dbReference>
<dbReference type="InterPro" id="IPR001356">
    <property type="entry name" value="HD"/>
</dbReference>
<evidence type="ECO:0000256" key="9">
    <source>
        <dbReference type="PROSITE-ProRule" id="PRU00108"/>
    </source>
</evidence>
<dbReference type="PANTHER" id="PTHR10390:SF44">
    <property type="entry name" value="SIX HOMEOBOX 4"/>
    <property type="match status" value="1"/>
</dbReference>
<dbReference type="PROSITE" id="PS50071">
    <property type="entry name" value="HOMEOBOX_2"/>
    <property type="match status" value="1"/>
</dbReference>
<dbReference type="PROSITE" id="PS00027">
    <property type="entry name" value="HOMEOBOX_1"/>
    <property type="match status" value="1"/>
</dbReference>
<comment type="caution">
    <text evidence="13">The sequence shown here is derived from an EMBL/GenBank/DDBJ whole genome shotgun (WGS) entry which is preliminary data.</text>
</comment>
<evidence type="ECO:0000256" key="1">
    <source>
        <dbReference type="ARBA" id="ARBA00004123"/>
    </source>
</evidence>
<keyword evidence="5 9" id="KW-0238">DNA-binding</keyword>
<feature type="compositionally biased region" description="Acidic residues" evidence="11">
    <location>
        <begin position="64"/>
        <end position="74"/>
    </location>
</feature>
<feature type="region of interest" description="Disordered" evidence="11">
    <location>
        <begin position="51"/>
        <end position="80"/>
    </location>
</feature>
<keyword evidence="4" id="KW-0805">Transcription regulation</keyword>
<evidence type="ECO:0000256" key="5">
    <source>
        <dbReference type="ARBA" id="ARBA00023125"/>
    </source>
</evidence>
<dbReference type="AlphaFoldDB" id="A0A814GMS7"/>
<dbReference type="Gene3D" id="1.10.10.60">
    <property type="entry name" value="Homeodomain-like"/>
    <property type="match status" value="1"/>
</dbReference>
<dbReference type="InterPro" id="IPR017970">
    <property type="entry name" value="Homeobox_CS"/>
</dbReference>
<reference evidence="13" key="1">
    <citation type="submission" date="2021-02" db="EMBL/GenBank/DDBJ databases">
        <authorList>
            <person name="Nowell W R."/>
        </authorList>
    </citation>
    <scope>NUCLEOTIDE SEQUENCE</scope>
    <source>
        <strain evidence="13">Ploen Becks lab</strain>
    </source>
</reference>
<accession>A0A814GMS7</accession>
<gene>
    <name evidence="13" type="ORF">OXX778_LOCUS16277</name>
</gene>
<dbReference type="InterPro" id="IPR031701">
    <property type="entry name" value="SIX1_SD"/>
</dbReference>
<evidence type="ECO:0000259" key="12">
    <source>
        <dbReference type="PROSITE" id="PS50071"/>
    </source>
</evidence>
<organism evidence="13 14">
    <name type="scientific">Brachionus calyciflorus</name>
    <dbReference type="NCBI Taxonomy" id="104777"/>
    <lineage>
        <taxon>Eukaryota</taxon>
        <taxon>Metazoa</taxon>
        <taxon>Spiralia</taxon>
        <taxon>Gnathifera</taxon>
        <taxon>Rotifera</taxon>
        <taxon>Eurotatoria</taxon>
        <taxon>Monogononta</taxon>
        <taxon>Pseudotrocha</taxon>
        <taxon>Ploima</taxon>
        <taxon>Brachionidae</taxon>
        <taxon>Brachionus</taxon>
    </lineage>
</organism>
<dbReference type="Proteomes" id="UP000663879">
    <property type="component" value="Unassembled WGS sequence"/>
</dbReference>
<dbReference type="GO" id="GO:0000981">
    <property type="term" value="F:DNA-binding transcription factor activity, RNA polymerase II-specific"/>
    <property type="evidence" value="ECO:0007669"/>
    <property type="project" value="InterPro"/>
</dbReference>
<proteinExistence type="predicted"/>
<evidence type="ECO:0000256" key="8">
    <source>
        <dbReference type="ARBA" id="ARBA00023242"/>
    </source>
</evidence>
<dbReference type="PANTHER" id="PTHR10390">
    <property type="entry name" value="HOMEOBOX PROTEIN SIX"/>
    <property type="match status" value="1"/>
</dbReference>
<feature type="domain" description="Homeobox" evidence="12">
    <location>
        <begin position="242"/>
        <end position="293"/>
    </location>
</feature>
<evidence type="ECO:0000256" key="11">
    <source>
        <dbReference type="SAM" id="MobiDB-lite"/>
    </source>
</evidence>
<dbReference type="FunFam" id="1.10.10.60:FF:000085">
    <property type="entry name" value="SIX homeobox 5"/>
    <property type="match status" value="1"/>
</dbReference>
<sequence>MEYPSASIATSQSNNPYQTYIPHQYDSFNQFSNYQSNFYYQNYPLKNEIESNEDSKSKLNDSLQIDDDTNDSFDQDQYSQASKPNDKIIYLKIKEQQIVQFNLTQLKCIIEALLQINNLKKVRSLLGMLCIDVHKGIPVIDQSNPNNEQMIRYLSKHDSILKCRAALLLEEAKFKELYTLLENHQFNLSHHNDLQVMWYKGHYLEAQKIRGRSLGAVDKYRIRRKFPLPKTIWDGEETIYCFKEKSRQALKDCYRQNRYPTPDEKRALAKRTGLTLTQVSNWFKNRRQRDRSTSRATCNTITPALSTSSTSSSSNSSTNLNNNFNYNSIYYNSMPKRSRLAMYNDEISSNHGKMMIGNYL</sequence>
<keyword evidence="14" id="KW-1185">Reference proteome</keyword>
<evidence type="ECO:0000256" key="3">
    <source>
        <dbReference type="ARBA" id="ARBA00022473"/>
    </source>
</evidence>
<evidence type="ECO:0000256" key="7">
    <source>
        <dbReference type="ARBA" id="ARBA00023163"/>
    </source>
</evidence>
<evidence type="ECO:0000313" key="14">
    <source>
        <dbReference type="Proteomes" id="UP000663879"/>
    </source>
</evidence>
<evidence type="ECO:0000256" key="10">
    <source>
        <dbReference type="RuleBase" id="RU000682"/>
    </source>
</evidence>
<evidence type="ECO:0000256" key="2">
    <source>
        <dbReference type="ARBA" id="ARBA00004496"/>
    </source>
</evidence>
<keyword evidence="6 9" id="KW-0371">Homeobox</keyword>
<dbReference type="OrthoDB" id="3501850at2759"/>
<dbReference type="SUPFAM" id="SSF46689">
    <property type="entry name" value="Homeodomain-like"/>
    <property type="match status" value="1"/>
</dbReference>
<dbReference type="CDD" id="cd00086">
    <property type="entry name" value="homeodomain"/>
    <property type="match status" value="1"/>
</dbReference>
<protein>
    <recommendedName>
        <fullName evidence="12">Homeobox domain-containing protein</fullName>
    </recommendedName>
</protein>
<evidence type="ECO:0000256" key="4">
    <source>
        <dbReference type="ARBA" id="ARBA00023015"/>
    </source>
</evidence>
<dbReference type="SMART" id="SM00389">
    <property type="entry name" value="HOX"/>
    <property type="match status" value="1"/>
</dbReference>
<evidence type="ECO:0000313" key="13">
    <source>
        <dbReference type="EMBL" id="CAF0998456.1"/>
    </source>
</evidence>
<keyword evidence="7" id="KW-0804">Transcription</keyword>
<keyword evidence="3" id="KW-0217">Developmental protein</keyword>
<name>A0A814GMS7_9BILA</name>
<feature type="DNA-binding region" description="Homeobox" evidence="9">
    <location>
        <begin position="244"/>
        <end position="294"/>
    </location>
</feature>
<dbReference type="Pfam" id="PF00046">
    <property type="entry name" value="Homeodomain"/>
    <property type="match status" value="1"/>
</dbReference>
<keyword evidence="8 9" id="KW-0539">Nucleus</keyword>
<dbReference type="GO" id="GO:0005667">
    <property type="term" value="C:transcription regulator complex"/>
    <property type="evidence" value="ECO:0007669"/>
    <property type="project" value="TreeGrafter"/>
</dbReference>
<dbReference type="GO" id="GO:0000978">
    <property type="term" value="F:RNA polymerase II cis-regulatory region sequence-specific DNA binding"/>
    <property type="evidence" value="ECO:0007669"/>
    <property type="project" value="TreeGrafter"/>
</dbReference>
<dbReference type="InterPro" id="IPR009057">
    <property type="entry name" value="Homeodomain-like_sf"/>
</dbReference>
<comment type="subcellular location">
    <subcellularLocation>
        <location evidence="2">Cytoplasm</location>
    </subcellularLocation>
    <subcellularLocation>
        <location evidence="1 9 10">Nucleus</location>
    </subcellularLocation>
</comment>
<dbReference type="GO" id="GO:0005737">
    <property type="term" value="C:cytoplasm"/>
    <property type="evidence" value="ECO:0007669"/>
    <property type="project" value="UniProtKB-SubCell"/>
</dbReference>
<dbReference type="GO" id="GO:0005634">
    <property type="term" value="C:nucleus"/>
    <property type="evidence" value="ECO:0007669"/>
    <property type="project" value="UniProtKB-SubCell"/>
</dbReference>